<keyword evidence="2" id="KW-0170">Cobalt</keyword>
<proteinExistence type="predicted"/>
<dbReference type="GO" id="GO:0046872">
    <property type="term" value="F:metal ion binding"/>
    <property type="evidence" value="ECO:0007669"/>
    <property type="project" value="UniProtKB-KW"/>
</dbReference>
<dbReference type="PIRSF" id="PIRSF033579">
    <property type="entry name" value="Anaer_Co_chel"/>
    <property type="match status" value="1"/>
</dbReference>
<evidence type="ECO:0000256" key="1">
    <source>
        <dbReference type="PIRSR" id="PIRSR033579-1"/>
    </source>
</evidence>
<dbReference type="AlphaFoldDB" id="A0AB39VGZ1"/>
<reference evidence="3" key="1">
    <citation type="submission" date="2024-07" db="EMBL/GenBank/DDBJ databases">
        <authorList>
            <person name="Li X.-J."/>
            <person name="Wang X."/>
        </authorList>
    </citation>
    <scope>NUCLEOTIDE SEQUENCE</scope>
    <source>
        <strain evidence="3">HSP-334</strain>
    </source>
</reference>
<keyword evidence="2" id="KW-0479">Metal-binding</keyword>
<dbReference type="InterPro" id="IPR010388">
    <property type="entry name" value="Anaerobic_Co-chelatase"/>
</dbReference>
<dbReference type="Gene3D" id="3.40.50.1400">
    <property type="match status" value="2"/>
</dbReference>
<dbReference type="CDD" id="cd03413">
    <property type="entry name" value="CbiK_C"/>
    <property type="match status" value="1"/>
</dbReference>
<dbReference type="Pfam" id="PF06180">
    <property type="entry name" value="CbiK"/>
    <property type="match status" value="1"/>
</dbReference>
<evidence type="ECO:0000313" key="3">
    <source>
        <dbReference type="EMBL" id="XDU66800.1"/>
    </source>
</evidence>
<evidence type="ECO:0000256" key="2">
    <source>
        <dbReference type="PIRSR" id="PIRSR033579-3"/>
    </source>
</evidence>
<gene>
    <name evidence="3" type="ORF">AB8B22_10625</name>
</gene>
<feature type="binding site" evidence="2">
    <location>
        <position position="165"/>
    </location>
    <ligand>
        <name>Co(2+)</name>
        <dbReference type="ChEBI" id="CHEBI:48828"/>
    </ligand>
</feature>
<protein>
    <submittedName>
        <fullName evidence="3">Sirohydrochlorin cobaltochelatase</fullName>
    </submittedName>
</protein>
<dbReference type="EMBL" id="CP165644">
    <property type="protein sequence ID" value="XDU66800.1"/>
    <property type="molecule type" value="Genomic_DNA"/>
</dbReference>
<feature type="active site" description="Proton acceptor" evidence="1">
    <location>
        <position position="134"/>
    </location>
</feature>
<dbReference type="RefSeq" id="WP_369711063.1">
    <property type="nucleotide sequence ID" value="NZ_CP165644.1"/>
</dbReference>
<feature type="binding site" evidence="2">
    <location>
        <position position="134"/>
    </location>
    <ligand>
        <name>Co(2+)</name>
        <dbReference type="ChEBI" id="CHEBI:48828"/>
    </ligand>
</feature>
<dbReference type="SUPFAM" id="SSF53800">
    <property type="entry name" value="Chelatase"/>
    <property type="match status" value="1"/>
</dbReference>
<name>A0AB39VGZ1_9FUSO</name>
<feature type="binding site" evidence="2">
    <location>
        <position position="197"/>
    </location>
    <ligand>
        <name>Co(2+)</name>
        <dbReference type="ChEBI" id="CHEBI:48828"/>
    </ligand>
</feature>
<dbReference type="GO" id="GO:0016852">
    <property type="term" value="F:sirohydrochlorin cobaltochelatase activity"/>
    <property type="evidence" value="ECO:0007669"/>
    <property type="project" value="InterPro"/>
</dbReference>
<accession>A0AB39VGZ1</accession>
<organism evidence="3">
    <name type="scientific">Leptotrichia rugosa</name>
    <dbReference type="NCBI Taxonomy" id="3239302"/>
    <lineage>
        <taxon>Bacteria</taxon>
        <taxon>Fusobacteriati</taxon>
        <taxon>Fusobacteriota</taxon>
        <taxon>Fusobacteriia</taxon>
        <taxon>Fusobacteriales</taxon>
        <taxon>Leptotrichiaceae</taxon>
        <taxon>Leptotrichia</taxon>
    </lineage>
</organism>
<dbReference type="KEGG" id="lrug:AB8B22_10625"/>
<sequence length="247" mass="28786">MKKGIVIASFGTTHEDALKRTIDVIENKMGQKYGFENCKRAFTSNKVREKLKIKRNLIIFNQSEALQDLKNYGFEKIFTMSLHILNGIEYKKLSDKFGKISEPLLFNELDFKKIVENKEFNDAKRNDAIVFVGHGSEDASDESYEKLQNYYKKFGKENIFIGTIEGKITIEHILKKLKNTNFKKILLKPFLIVAGDHAKSDIMSDDENSWKTILEKNGYKVETELIGMGEYPFIQKMFFEKFEKIYE</sequence>
<dbReference type="GO" id="GO:0019251">
    <property type="term" value="P:anaerobic cobalamin biosynthetic process"/>
    <property type="evidence" value="ECO:0007669"/>
    <property type="project" value="InterPro"/>
</dbReference>